<gene>
    <name evidence="1" type="ORF">GWK47_045440</name>
</gene>
<organism evidence="1 2">
    <name type="scientific">Chionoecetes opilio</name>
    <name type="common">Atlantic snow crab</name>
    <name type="synonym">Cancer opilio</name>
    <dbReference type="NCBI Taxonomy" id="41210"/>
    <lineage>
        <taxon>Eukaryota</taxon>
        <taxon>Metazoa</taxon>
        <taxon>Ecdysozoa</taxon>
        <taxon>Arthropoda</taxon>
        <taxon>Crustacea</taxon>
        <taxon>Multicrustacea</taxon>
        <taxon>Malacostraca</taxon>
        <taxon>Eumalacostraca</taxon>
        <taxon>Eucarida</taxon>
        <taxon>Decapoda</taxon>
        <taxon>Pleocyemata</taxon>
        <taxon>Brachyura</taxon>
        <taxon>Eubrachyura</taxon>
        <taxon>Majoidea</taxon>
        <taxon>Majidae</taxon>
        <taxon>Chionoecetes</taxon>
    </lineage>
</organism>
<comment type="caution">
    <text evidence="1">The sequence shown here is derived from an EMBL/GenBank/DDBJ whole genome shotgun (WGS) entry which is preliminary data.</text>
</comment>
<dbReference type="EMBL" id="JACEEZ010010271">
    <property type="protein sequence ID" value="KAG0721928.1"/>
    <property type="molecule type" value="Genomic_DNA"/>
</dbReference>
<reference evidence="1" key="1">
    <citation type="submission" date="2020-07" db="EMBL/GenBank/DDBJ databases">
        <title>The High-quality genome of the commercially important snow crab, Chionoecetes opilio.</title>
        <authorList>
            <person name="Jeong J.-H."/>
            <person name="Ryu S."/>
        </authorList>
    </citation>
    <scope>NUCLEOTIDE SEQUENCE</scope>
    <source>
        <strain evidence="1">MADBK_172401_WGS</strain>
        <tissue evidence="1">Digestive gland</tissue>
    </source>
</reference>
<name>A0A8J4Y5L6_CHIOP</name>
<accession>A0A8J4Y5L6</accession>
<keyword evidence="2" id="KW-1185">Reference proteome</keyword>
<evidence type="ECO:0000313" key="1">
    <source>
        <dbReference type="EMBL" id="KAG0721928.1"/>
    </source>
</evidence>
<evidence type="ECO:0000313" key="2">
    <source>
        <dbReference type="Proteomes" id="UP000770661"/>
    </source>
</evidence>
<dbReference type="AlphaFoldDB" id="A0A8J4Y5L6"/>
<dbReference type="Proteomes" id="UP000770661">
    <property type="component" value="Unassembled WGS sequence"/>
</dbReference>
<sequence>MPEKDLVPPQRLRIRVSNRWASTLPVWRFSTRKSTELFLFDHHWRNSPAANSPLEKKCCVGCIHSDVTQRATGRLLSLNRGSVGETQNPNNGDPFHKSQVGIRMKKYEKLKIIGDLVRTLNKKRKPHFKNELSRPLSTIA</sequence>
<proteinExistence type="predicted"/>
<protein>
    <submittedName>
        <fullName evidence="1">Uncharacterized protein</fullName>
    </submittedName>
</protein>